<protein>
    <submittedName>
        <fullName evidence="1">YtxH domain-containing protein</fullName>
    </submittedName>
</protein>
<gene>
    <name evidence="1" type="ORF">F6U93_10240</name>
</gene>
<dbReference type="Proteomes" id="UP000441333">
    <property type="component" value="Unassembled WGS sequence"/>
</dbReference>
<dbReference type="EMBL" id="WAAT01000046">
    <property type="protein sequence ID" value="KAB1067418.1"/>
    <property type="molecule type" value="Genomic_DNA"/>
</dbReference>
<dbReference type="AlphaFoldDB" id="A0A6N6MCJ8"/>
<accession>A0A6N6MCJ8</accession>
<organism evidence="1 2">
    <name type="scientific">Pseudotamlana haliotis</name>
    <dbReference type="NCBI Taxonomy" id="2614804"/>
    <lineage>
        <taxon>Bacteria</taxon>
        <taxon>Pseudomonadati</taxon>
        <taxon>Bacteroidota</taxon>
        <taxon>Flavobacteriia</taxon>
        <taxon>Flavobacteriales</taxon>
        <taxon>Flavobacteriaceae</taxon>
        <taxon>Pseudotamlana</taxon>
    </lineage>
</organism>
<dbReference type="Gene3D" id="2.60.120.380">
    <property type="match status" value="1"/>
</dbReference>
<dbReference type="PROSITE" id="PS51257">
    <property type="entry name" value="PROKAR_LIPOPROTEIN"/>
    <property type="match status" value="1"/>
</dbReference>
<evidence type="ECO:0000313" key="2">
    <source>
        <dbReference type="Proteomes" id="UP000441333"/>
    </source>
</evidence>
<keyword evidence="2" id="KW-1185">Reference proteome</keyword>
<sequence length="175" mass="19426">MKNYLRSTIVIMTILMAFSFISCKQETKDKIKDAGNAVVEETKEGSEKVVDGVKDAAEEVAAEVSEMTKRIKFDSGESSTRIKGKITGEEYIDYLVNVDKGQNMNISMATDNSANYFNIMEPGEEYVAIFNGSTAENQFEGTSAKSGDYTIRVYMMRSAGRRGEVANYTLEIIVD</sequence>
<evidence type="ECO:0000313" key="1">
    <source>
        <dbReference type="EMBL" id="KAB1067418.1"/>
    </source>
</evidence>
<name>A0A6N6MCJ8_9FLAO</name>
<dbReference type="RefSeq" id="WP_150939472.1">
    <property type="nucleotide sequence ID" value="NZ_WAAT01000046.1"/>
</dbReference>
<reference evidence="1 2" key="1">
    <citation type="submission" date="2019-09" db="EMBL/GenBank/DDBJ databases">
        <authorList>
            <person name="Cao W.R."/>
        </authorList>
    </citation>
    <scope>NUCLEOTIDE SEQUENCE [LARGE SCALE GENOMIC DNA]</scope>
    <source>
        <strain evidence="1 2">B1N29</strain>
    </source>
</reference>
<proteinExistence type="predicted"/>
<comment type="caution">
    <text evidence="1">The sequence shown here is derived from an EMBL/GenBank/DDBJ whole genome shotgun (WGS) entry which is preliminary data.</text>
</comment>